<name>A0A2N7QFR0_9BACT</name>
<gene>
    <name evidence="1" type="ORF">C0169_02090</name>
</gene>
<evidence type="ECO:0000313" key="2">
    <source>
        <dbReference type="Proteomes" id="UP000235619"/>
    </source>
</evidence>
<dbReference type="Proteomes" id="UP000235619">
    <property type="component" value="Unassembled WGS sequence"/>
</dbReference>
<dbReference type="EMBL" id="PNJD01000129">
    <property type="protein sequence ID" value="PMP97765.1"/>
    <property type="molecule type" value="Genomic_DNA"/>
</dbReference>
<reference evidence="1 2" key="1">
    <citation type="submission" date="2018-01" db="EMBL/GenBank/DDBJ databases">
        <title>Metagenomic assembled genomes from two thermal pools in the Uzon Caldera, Kamchatka, Russia.</title>
        <authorList>
            <person name="Wilkins L."/>
            <person name="Ettinger C."/>
        </authorList>
    </citation>
    <scope>NUCLEOTIDE SEQUENCE [LARGE SCALE GENOMIC DNA]</scope>
    <source>
        <strain evidence="1">ARK-04</strain>
    </source>
</reference>
<accession>A0A2N7QFR0</accession>
<comment type="caution">
    <text evidence="1">The sequence shown here is derived from an EMBL/GenBank/DDBJ whole genome shotgun (WGS) entry which is preliminary data.</text>
</comment>
<evidence type="ECO:0000313" key="1">
    <source>
        <dbReference type="EMBL" id="PMP97765.1"/>
    </source>
</evidence>
<sequence>MIDEKIYYLETTPTLYLFISDHLPFNENTLKKIKEKIKKKVIVLPKEDLPIMKHLLERDIVDSGIYNLI</sequence>
<dbReference type="AlphaFoldDB" id="A0A2N7QFR0"/>
<proteinExistence type="predicted"/>
<protein>
    <submittedName>
        <fullName evidence="1">Uncharacterized protein</fullName>
    </submittedName>
</protein>
<organism evidence="1 2">
    <name type="scientific">Thermodesulfobacterium geofontis</name>
    <dbReference type="NCBI Taxonomy" id="1295609"/>
    <lineage>
        <taxon>Bacteria</taxon>
        <taxon>Pseudomonadati</taxon>
        <taxon>Thermodesulfobacteriota</taxon>
        <taxon>Thermodesulfobacteria</taxon>
        <taxon>Thermodesulfobacteriales</taxon>
        <taxon>Thermodesulfobacteriaceae</taxon>
        <taxon>Thermodesulfobacterium</taxon>
    </lineage>
</organism>